<keyword evidence="2" id="KW-1185">Reference proteome</keyword>
<evidence type="ECO:0000313" key="1">
    <source>
        <dbReference type="EMBL" id="KAH3886876.1"/>
    </source>
</evidence>
<name>A0A9D4RZQ0_DREPO</name>
<evidence type="ECO:0000313" key="2">
    <source>
        <dbReference type="Proteomes" id="UP000828390"/>
    </source>
</evidence>
<protein>
    <submittedName>
        <fullName evidence="1">Uncharacterized protein</fullName>
    </submittedName>
</protein>
<proteinExistence type="predicted"/>
<sequence>MLSLSEQFMASILSKAITSTLGETLLQETSFPTSPTVSRHRRDKGGLHTRFSRFYSHWA</sequence>
<reference evidence="1" key="2">
    <citation type="submission" date="2020-11" db="EMBL/GenBank/DDBJ databases">
        <authorList>
            <person name="McCartney M.A."/>
            <person name="Auch B."/>
            <person name="Kono T."/>
            <person name="Mallez S."/>
            <person name="Becker A."/>
            <person name="Gohl D.M."/>
            <person name="Silverstein K.A.T."/>
            <person name="Koren S."/>
            <person name="Bechman K.B."/>
            <person name="Herman A."/>
            <person name="Abrahante J.E."/>
            <person name="Garbe J."/>
        </authorList>
    </citation>
    <scope>NUCLEOTIDE SEQUENCE</scope>
    <source>
        <strain evidence="1">Duluth1</strain>
        <tissue evidence="1">Whole animal</tissue>
    </source>
</reference>
<reference evidence="1" key="1">
    <citation type="journal article" date="2019" name="bioRxiv">
        <title>The Genome of the Zebra Mussel, Dreissena polymorpha: A Resource for Invasive Species Research.</title>
        <authorList>
            <person name="McCartney M.A."/>
            <person name="Auch B."/>
            <person name="Kono T."/>
            <person name="Mallez S."/>
            <person name="Zhang Y."/>
            <person name="Obille A."/>
            <person name="Becker A."/>
            <person name="Abrahante J.E."/>
            <person name="Garbe J."/>
            <person name="Badalamenti J.P."/>
            <person name="Herman A."/>
            <person name="Mangelson H."/>
            <person name="Liachko I."/>
            <person name="Sullivan S."/>
            <person name="Sone E.D."/>
            <person name="Koren S."/>
            <person name="Silverstein K.A.T."/>
            <person name="Beckman K.B."/>
            <person name="Gohl D.M."/>
        </authorList>
    </citation>
    <scope>NUCLEOTIDE SEQUENCE</scope>
    <source>
        <strain evidence="1">Duluth1</strain>
        <tissue evidence="1">Whole animal</tissue>
    </source>
</reference>
<dbReference type="AlphaFoldDB" id="A0A9D4RZQ0"/>
<dbReference type="EMBL" id="JAIWYP010000001">
    <property type="protein sequence ID" value="KAH3886876.1"/>
    <property type="molecule type" value="Genomic_DNA"/>
</dbReference>
<gene>
    <name evidence="1" type="ORF">DPMN_010889</name>
</gene>
<accession>A0A9D4RZQ0</accession>
<organism evidence="1 2">
    <name type="scientific">Dreissena polymorpha</name>
    <name type="common">Zebra mussel</name>
    <name type="synonym">Mytilus polymorpha</name>
    <dbReference type="NCBI Taxonomy" id="45954"/>
    <lineage>
        <taxon>Eukaryota</taxon>
        <taxon>Metazoa</taxon>
        <taxon>Spiralia</taxon>
        <taxon>Lophotrochozoa</taxon>
        <taxon>Mollusca</taxon>
        <taxon>Bivalvia</taxon>
        <taxon>Autobranchia</taxon>
        <taxon>Heteroconchia</taxon>
        <taxon>Euheterodonta</taxon>
        <taxon>Imparidentia</taxon>
        <taxon>Neoheterodontei</taxon>
        <taxon>Myida</taxon>
        <taxon>Dreissenoidea</taxon>
        <taxon>Dreissenidae</taxon>
        <taxon>Dreissena</taxon>
    </lineage>
</organism>
<dbReference type="Proteomes" id="UP000828390">
    <property type="component" value="Unassembled WGS sequence"/>
</dbReference>
<comment type="caution">
    <text evidence="1">The sequence shown here is derived from an EMBL/GenBank/DDBJ whole genome shotgun (WGS) entry which is preliminary data.</text>
</comment>